<evidence type="ECO:0000256" key="1">
    <source>
        <dbReference type="ARBA" id="ARBA00004141"/>
    </source>
</evidence>
<dbReference type="GO" id="GO:0016020">
    <property type="term" value="C:membrane"/>
    <property type="evidence" value="ECO:0007669"/>
    <property type="project" value="UniProtKB-SubCell"/>
</dbReference>
<evidence type="ECO:0000256" key="7">
    <source>
        <dbReference type="ARBA" id="ARBA00023170"/>
    </source>
</evidence>
<evidence type="ECO:0000313" key="10">
    <source>
        <dbReference type="EMBL" id="CAG6656500.1"/>
    </source>
</evidence>
<dbReference type="GO" id="GO:0007165">
    <property type="term" value="P:signal transduction"/>
    <property type="evidence" value="ECO:0007669"/>
    <property type="project" value="UniProtKB-KW"/>
</dbReference>
<organism evidence="10">
    <name type="scientific">Cacopsylla melanoneura</name>
    <dbReference type="NCBI Taxonomy" id="428564"/>
    <lineage>
        <taxon>Eukaryota</taxon>
        <taxon>Metazoa</taxon>
        <taxon>Ecdysozoa</taxon>
        <taxon>Arthropoda</taxon>
        <taxon>Hexapoda</taxon>
        <taxon>Insecta</taxon>
        <taxon>Pterygota</taxon>
        <taxon>Neoptera</taxon>
        <taxon>Paraneoptera</taxon>
        <taxon>Hemiptera</taxon>
        <taxon>Sternorrhyncha</taxon>
        <taxon>Psylloidea</taxon>
        <taxon>Psyllidae</taxon>
        <taxon>Psyllinae</taxon>
        <taxon>Cacopsylla</taxon>
    </lineage>
</organism>
<evidence type="ECO:0000256" key="2">
    <source>
        <dbReference type="ARBA" id="ARBA00022606"/>
    </source>
</evidence>
<feature type="transmembrane region" description="Helical" evidence="9">
    <location>
        <begin position="18"/>
        <end position="38"/>
    </location>
</feature>
<evidence type="ECO:0000256" key="9">
    <source>
        <dbReference type="SAM" id="Phobius"/>
    </source>
</evidence>
<accession>A0A8D8RSK0</accession>
<evidence type="ECO:0000256" key="4">
    <source>
        <dbReference type="ARBA" id="ARBA00022725"/>
    </source>
</evidence>
<dbReference type="Pfam" id="PF02949">
    <property type="entry name" value="7tm_6"/>
    <property type="match status" value="1"/>
</dbReference>
<dbReference type="GO" id="GO:0005549">
    <property type="term" value="F:odorant binding"/>
    <property type="evidence" value="ECO:0007669"/>
    <property type="project" value="InterPro"/>
</dbReference>
<keyword evidence="5 9" id="KW-1133">Transmembrane helix</keyword>
<proteinExistence type="predicted"/>
<keyword evidence="4" id="KW-0552">Olfaction</keyword>
<feature type="transmembrane region" description="Helical" evidence="9">
    <location>
        <begin position="44"/>
        <end position="67"/>
    </location>
</feature>
<comment type="subcellular location">
    <subcellularLocation>
        <location evidence="1">Membrane</location>
        <topology evidence="1">Multi-pass membrane protein</topology>
    </subcellularLocation>
</comment>
<keyword evidence="3 9" id="KW-0812">Transmembrane</keyword>
<sequence>MFPFQFDSVSGKQFDTRLILLFFTVCLASYPITILSQFDFERQCIVLVEFVMIFGAHFVNCAMSEVLEWGNCRIRQSVYQSHWYKMCPEAQRMILMFLRCTPKETPRGDV</sequence>
<keyword evidence="6 9" id="KW-0472">Membrane</keyword>
<evidence type="ECO:0000256" key="3">
    <source>
        <dbReference type="ARBA" id="ARBA00022692"/>
    </source>
</evidence>
<keyword evidence="8" id="KW-0807">Transducer</keyword>
<evidence type="ECO:0000256" key="6">
    <source>
        <dbReference type="ARBA" id="ARBA00023136"/>
    </source>
</evidence>
<keyword evidence="7" id="KW-0675">Receptor</keyword>
<dbReference type="GO" id="GO:0004984">
    <property type="term" value="F:olfactory receptor activity"/>
    <property type="evidence" value="ECO:0007669"/>
    <property type="project" value="InterPro"/>
</dbReference>
<protein>
    <submittedName>
        <fullName evidence="10">Uncharacterized protein</fullName>
    </submittedName>
</protein>
<keyword evidence="2" id="KW-0716">Sensory transduction</keyword>
<dbReference type="InterPro" id="IPR004117">
    <property type="entry name" value="7tm6_olfct_rcpt"/>
</dbReference>
<reference evidence="10" key="1">
    <citation type="submission" date="2021-05" db="EMBL/GenBank/DDBJ databases">
        <authorList>
            <person name="Alioto T."/>
            <person name="Alioto T."/>
            <person name="Gomez Garrido J."/>
        </authorList>
    </citation>
    <scope>NUCLEOTIDE SEQUENCE</scope>
</reference>
<dbReference type="EMBL" id="HBUF01185224">
    <property type="protein sequence ID" value="CAG6656500.1"/>
    <property type="molecule type" value="Transcribed_RNA"/>
</dbReference>
<name>A0A8D8RSK0_9HEMI</name>
<evidence type="ECO:0000256" key="8">
    <source>
        <dbReference type="ARBA" id="ARBA00023224"/>
    </source>
</evidence>
<dbReference type="AlphaFoldDB" id="A0A8D8RSK0"/>
<evidence type="ECO:0000256" key="5">
    <source>
        <dbReference type="ARBA" id="ARBA00022989"/>
    </source>
</evidence>